<feature type="region of interest" description="Disordered" evidence="1">
    <location>
        <begin position="15"/>
        <end position="77"/>
    </location>
</feature>
<organism evidence="2 3">
    <name type="scientific">Asaia spathodeae</name>
    <dbReference type="NCBI Taxonomy" id="657016"/>
    <lineage>
        <taxon>Bacteria</taxon>
        <taxon>Pseudomonadati</taxon>
        <taxon>Pseudomonadota</taxon>
        <taxon>Alphaproteobacteria</taxon>
        <taxon>Acetobacterales</taxon>
        <taxon>Acetobacteraceae</taxon>
        <taxon>Asaia</taxon>
    </lineage>
</organism>
<protein>
    <submittedName>
        <fullName evidence="2">DUF4169 family protein</fullName>
    </submittedName>
</protein>
<accession>A0ABX2P2N4</accession>
<evidence type="ECO:0000313" key="3">
    <source>
        <dbReference type="Proteomes" id="UP001516351"/>
    </source>
</evidence>
<sequence>MTEIVNLRRVRKRLAREKDARKAEENRALFGRTRGERLKSEAESSRLTRELDGARLDSQQNASDASMKNSICPDDDT</sequence>
<name>A0ABX2P2N4_9PROT</name>
<dbReference type="InterPro" id="IPR025227">
    <property type="entry name" value="DUF4169"/>
</dbReference>
<gene>
    <name evidence="2" type="ORF">HW542_02420</name>
</gene>
<comment type="caution">
    <text evidence="2">The sequence shown here is derived from an EMBL/GenBank/DDBJ whole genome shotgun (WGS) entry which is preliminary data.</text>
</comment>
<evidence type="ECO:0000256" key="1">
    <source>
        <dbReference type="SAM" id="MobiDB-lite"/>
    </source>
</evidence>
<feature type="compositionally biased region" description="Basic and acidic residues" evidence="1">
    <location>
        <begin position="16"/>
        <end position="55"/>
    </location>
</feature>
<reference evidence="2 3" key="1">
    <citation type="submission" date="2020-06" db="EMBL/GenBank/DDBJ databases">
        <title>Synonyms of Asaia species.</title>
        <authorList>
            <person name="Sombolestani A."/>
        </authorList>
    </citation>
    <scope>NUCLEOTIDE SEQUENCE [LARGE SCALE GENOMIC DNA]</scope>
    <source>
        <strain evidence="2 3">LMG 27047</strain>
    </source>
</reference>
<evidence type="ECO:0000313" key="2">
    <source>
        <dbReference type="EMBL" id="NVN45660.1"/>
    </source>
</evidence>
<dbReference type="RefSeq" id="WP_267310651.1">
    <property type="nucleotide sequence ID" value="NZ_JABXXU010000001.1"/>
</dbReference>
<dbReference type="Pfam" id="PF13770">
    <property type="entry name" value="DUF4169"/>
    <property type="match status" value="1"/>
</dbReference>
<proteinExistence type="predicted"/>
<keyword evidence="3" id="KW-1185">Reference proteome</keyword>
<dbReference type="Proteomes" id="UP001516351">
    <property type="component" value="Unassembled WGS sequence"/>
</dbReference>
<dbReference type="EMBL" id="JABXXV010000001">
    <property type="protein sequence ID" value="NVN45660.1"/>
    <property type="molecule type" value="Genomic_DNA"/>
</dbReference>
<feature type="compositionally biased region" description="Polar residues" evidence="1">
    <location>
        <begin position="57"/>
        <end position="69"/>
    </location>
</feature>